<dbReference type="RefSeq" id="WP_090399873.1">
    <property type="nucleotide sequence ID" value="NZ_FNEN01000022.1"/>
</dbReference>
<dbReference type="EMBL" id="FNEN01000022">
    <property type="protein sequence ID" value="SDJ23852.1"/>
    <property type="molecule type" value="Genomic_DNA"/>
</dbReference>
<dbReference type="PANTHER" id="PTHR37804:SF1">
    <property type="entry name" value="CDAA REGULATORY PROTEIN CDAR"/>
    <property type="match status" value="1"/>
</dbReference>
<keyword evidence="2" id="KW-0812">Transmembrane</keyword>
<sequence length="437" mass="48434">MDKLFNNRWFLRFVSLVIATMLFLMVNMDDMGNQPGVFPAANSEQLTVEDEQLEVYYDDDQYAIVEMEDTVDLQLSGTQSALNLFQVTDPNYEVYVDLEGLGPGVHNVNVEYSDFPAGINITPEPESVQVTLEERETVSLPVEVEFMNEGAMDEGYTIGEPEVTPSEVDVQGPPSQLEDIDALQAYIDVGEAEATIEESVEVSVYGPYGEVLDLAAEPGTVDVIIPITPPSAEVPVEVLTEGTVDEDLEIVSLSSNPENVTIYGDLANIENIEAVETEPIDLSALTESESFDLDVTMPEGVDQVQPETINVNAEVEDEEDGEEATQTLEVPLEVDNVPDDVEVSVPDVTDDEEFDVTVQGNEEEMDDFNEEDVRLYIDYEELDEELADEEPDEIENVDDAEDAPYELPVHVEGPDGFMYQPENESLEVEITNPETDE</sequence>
<evidence type="ECO:0000256" key="2">
    <source>
        <dbReference type="SAM" id="Phobius"/>
    </source>
</evidence>
<dbReference type="Gene3D" id="2.170.120.40">
    <property type="entry name" value="YbbR-like domain"/>
    <property type="match status" value="2"/>
</dbReference>
<dbReference type="OrthoDB" id="2960905at2"/>
<dbReference type="Pfam" id="PF07949">
    <property type="entry name" value="YbbR"/>
    <property type="match status" value="3"/>
</dbReference>
<evidence type="ECO:0000313" key="4">
    <source>
        <dbReference type="Proteomes" id="UP000198853"/>
    </source>
</evidence>
<dbReference type="InterPro" id="IPR012505">
    <property type="entry name" value="YbbR"/>
</dbReference>
<dbReference type="Proteomes" id="UP000198853">
    <property type="component" value="Unassembled WGS sequence"/>
</dbReference>
<feature type="transmembrane region" description="Helical" evidence="2">
    <location>
        <begin position="9"/>
        <end position="28"/>
    </location>
</feature>
<name>A0A1G8S3X9_9BACI</name>
<feature type="compositionally biased region" description="Acidic residues" evidence="1">
    <location>
        <begin position="384"/>
        <end position="404"/>
    </location>
</feature>
<gene>
    <name evidence="3" type="ORF">SAMN04488123_12240</name>
</gene>
<keyword evidence="2" id="KW-0472">Membrane</keyword>
<feature type="region of interest" description="Disordered" evidence="1">
    <location>
        <begin position="384"/>
        <end position="437"/>
    </location>
</feature>
<protein>
    <submittedName>
        <fullName evidence="3">YbbR domain-containing protein</fullName>
    </submittedName>
</protein>
<dbReference type="PANTHER" id="PTHR37804">
    <property type="entry name" value="CDAA REGULATORY PROTEIN CDAR"/>
    <property type="match status" value="1"/>
</dbReference>
<dbReference type="Gene3D" id="2.170.120.30">
    <property type="match status" value="2"/>
</dbReference>
<organism evidence="3 4">
    <name type="scientific">Natribacillus halophilus</name>
    <dbReference type="NCBI Taxonomy" id="549003"/>
    <lineage>
        <taxon>Bacteria</taxon>
        <taxon>Bacillati</taxon>
        <taxon>Bacillota</taxon>
        <taxon>Bacilli</taxon>
        <taxon>Bacillales</taxon>
        <taxon>Bacillaceae</taxon>
        <taxon>Natribacillus</taxon>
    </lineage>
</organism>
<dbReference type="InterPro" id="IPR053154">
    <property type="entry name" value="c-di-AMP_regulator"/>
</dbReference>
<proteinExistence type="predicted"/>
<evidence type="ECO:0000256" key="1">
    <source>
        <dbReference type="SAM" id="MobiDB-lite"/>
    </source>
</evidence>
<accession>A0A1G8S3X9</accession>
<keyword evidence="2" id="KW-1133">Transmembrane helix</keyword>
<dbReference type="AlphaFoldDB" id="A0A1G8S3X9"/>
<reference evidence="3 4" key="1">
    <citation type="submission" date="2016-10" db="EMBL/GenBank/DDBJ databases">
        <authorList>
            <person name="de Groot N.N."/>
        </authorList>
    </citation>
    <scope>NUCLEOTIDE SEQUENCE [LARGE SCALE GENOMIC DNA]</scope>
    <source>
        <strain evidence="3 4">DSM 21771</strain>
    </source>
</reference>
<keyword evidence="4" id="KW-1185">Reference proteome</keyword>
<evidence type="ECO:0000313" key="3">
    <source>
        <dbReference type="EMBL" id="SDJ23852.1"/>
    </source>
</evidence>